<dbReference type="AlphaFoldDB" id="A0A1L9U9Z8"/>
<evidence type="ECO:0000313" key="2">
    <source>
        <dbReference type="EMBL" id="OJJ68468.1"/>
    </source>
</evidence>
<dbReference type="STRING" id="767769.A0A1L9U9Z8"/>
<dbReference type="OMA" id="NFYYLTS"/>
<accession>A0A1L9U9Z8</accession>
<dbReference type="RefSeq" id="XP_067475717.1">
    <property type="nucleotide sequence ID" value="XM_067622753.1"/>
</dbReference>
<dbReference type="OrthoDB" id="250175at2759"/>
<gene>
    <name evidence="2" type="ORF">ASPBRDRAFT_302552</name>
</gene>
<name>A0A1L9U9Z8_ASPBC</name>
<feature type="region of interest" description="Disordered" evidence="1">
    <location>
        <begin position="31"/>
        <end position="67"/>
    </location>
</feature>
<dbReference type="Proteomes" id="UP000184499">
    <property type="component" value="Unassembled WGS sequence"/>
</dbReference>
<sequence>MSLSRTTSVLRQCHLRLHPEPTILLTRTLTPLSQPTRHGRLSRSEAKPFHTTPPNHAALRSPTARKAQSTRKRAVFTIDGVFAHAVQGDIEEMLQRLDHTVEEHYYRWKETRGYNGSYASAKLSLEKYKQIAQSLLHTAFSQPPSPRAIRAISTNVEVVWNVSRCLLTPNNRPLEVWLHSACALAGARSPTLMLAHRNLDDAYPNYPLRTQFLDKVEQWALQERDPRAMHVYVRTLIARGELESAVPLLEELMTTIYPSPRVEGLETPLSFYNIPEVWPTYIELQEGLKKKGVDWGMSRDELARLAGVDYQEPNFLSSYASVMFEAGDYEKYEQYMHQAAMAGIPSACTSLAHFYYLTARGLFPRRGETNFHPRTAEESRQLVKKGRLETLYSNIVHGLPPHEYYNNLALEWWELGLDMGSELSAMFLALAYREAGQLDVADSFYKLIDSPRLLACKFTADDLAVNWDNPFATFSVPRRVLNVKWYDNNANWTTEK</sequence>
<protein>
    <submittedName>
        <fullName evidence="2">Uncharacterized protein</fullName>
    </submittedName>
</protein>
<reference evidence="3" key="1">
    <citation type="journal article" date="2017" name="Genome Biol.">
        <title>Comparative genomics reveals high biological diversity and specific adaptations in the industrially and medically important fungal genus Aspergillus.</title>
        <authorList>
            <person name="de Vries R.P."/>
            <person name="Riley R."/>
            <person name="Wiebenga A."/>
            <person name="Aguilar-Osorio G."/>
            <person name="Amillis S."/>
            <person name="Uchima C.A."/>
            <person name="Anderluh G."/>
            <person name="Asadollahi M."/>
            <person name="Askin M."/>
            <person name="Barry K."/>
            <person name="Battaglia E."/>
            <person name="Bayram O."/>
            <person name="Benocci T."/>
            <person name="Braus-Stromeyer S.A."/>
            <person name="Caldana C."/>
            <person name="Canovas D."/>
            <person name="Cerqueira G.C."/>
            <person name="Chen F."/>
            <person name="Chen W."/>
            <person name="Choi C."/>
            <person name="Clum A."/>
            <person name="Dos Santos R.A."/>
            <person name="Damasio A.R."/>
            <person name="Diallinas G."/>
            <person name="Emri T."/>
            <person name="Fekete E."/>
            <person name="Flipphi M."/>
            <person name="Freyberg S."/>
            <person name="Gallo A."/>
            <person name="Gournas C."/>
            <person name="Habgood R."/>
            <person name="Hainaut M."/>
            <person name="Harispe M.L."/>
            <person name="Henrissat B."/>
            <person name="Hilden K.S."/>
            <person name="Hope R."/>
            <person name="Hossain A."/>
            <person name="Karabika E."/>
            <person name="Karaffa L."/>
            <person name="Karanyi Z."/>
            <person name="Krasevec N."/>
            <person name="Kuo A."/>
            <person name="Kusch H."/>
            <person name="LaButti K."/>
            <person name="Lagendijk E.L."/>
            <person name="Lapidus A."/>
            <person name="Levasseur A."/>
            <person name="Lindquist E."/>
            <person name="Lipzen A."/>
            <person name="Logrieco A.F."/>
            <person name="MacCabe A."/>
            <person name="Maekelae M.R."/>
            <person name="Malavazi I."/>
            <person name="Melin P."/>
            <person name="Meyer V."/>
            <person name="Mielnichuk N."/>
            <person name="Miskei M."/>
            <person name="Molnar A.P."/>
            <person name="Mule G."/>
            <person name="Ngan C.Y."/>
            <person name="Orejas M."/>
            <person name="Orosz E."/>
            <person name="Ouedraogo J.P."/>
            <person name="Overkamp K.M."/>
            <person name="Park H.-S."/>
            <person name="Perrone G."/>
            <person name="Piumi F."/>
            <person name="Punt P.J."/>
            <person name="Ram A.F."/>
            <person name="Ramon A."/>
            <person name="Rauscher S."/>
            <person name="Record E."/>
            <person name="Riano-Pachon D.M."/>
            <person name="Robert V."/>
            <person name="Roehrig J."/>
            <person name="Ruller R."/>
            <person name="Salamov A."/>
            <person name="Salih N.S."/>
            <person name="Samson R.A."/>
            <person name="Sandor E."/>
            <person name="Sanguinetti M."/>
            <person name="Schuetze T."/>
            <person name="Sepcic K."/>
            <person name="Shelest E."/>
            <person name="Sherlock G."/>
            <person name="Sophianopoulou V."/>
            <person name="Squina F.M."/>
            <person name="Sun H."/>
            <person name="Susca A."/>
            <person name="Todd R.B."/>
            <person name="Tsang A."/>
            <person name="Unkles S.E."/>
            <person name="van de Wiele N."/>
            <person name="van Rossen-Uffink D."/>
            <person name="Oliveira J.V."/>
            <person name="Vesth T.C."/>
            <person name="Visser J."/>
            <person name="Yu J.-H."/>
            <person name="Zhou M."/>
            <person name="Andersen M.R."/>
            <person name="Archer D.B."/>
            <person name="Baker S.E."/>
            <person name="Benoit I."/>
            <person name="Brakhage A.A."/>
            <person name="Braus G.H."/>
            <person name="Fischer R."/>
            <person name="Frisvad J.C."/>
            <person name="Goldman G.H."/>
            <person name="Houbraken J."/>
            <person name="Oakley B."/>
            <person name="Pocsi I."/>
            <person name="Scazzocchio C."/>
            <person name="Seiboth B."/>
            <person name="vanKuyk P.A."/>
            <person name="Wortman J."/>
            <person name="Dyer P.S."/>
            <person name="Grigoriev I.V."/>
        </authorList>
    </citation>
    <scope>NUCLEOTIDE SEQUENCE [LARGE SCALE GENOMIC DNA]</scope>
    <source>
        <strain evidence="3">CBS 101740 / IMI 381727 / IBT 21946</strain>
    </source>
</reference>
<dbReference type="VEuPathDB" id="FungiDB:ASPBRDRAFT_302552"/>
<dbReference type="GeneID" id="93575241"/>
<evidence type="ECO:0000256" key="1">
    <source>
        <dbReference type="SAM" id="MobiDB-lite"/>
    </source>
</evidence>
<organism evidence="2 3">
    <name type="scientific">Aspergillus brasiliensis (strain CBS 101740 / IMI 381727 / IBT 21946)</name>
    <dbReference type="NCBI Taxonomy" id="767769"/>
    <lineage>
        <taxon>Eukaryota</taxon>
        <taxon>Fungi</taxon>
        <taxon>Dikarya</taxon>
        <taxon>Ascomycota</taxon>
        <taxon>Pezizomycotina</taxon>
        <taxon>Eurotiomycetes</taxon>
        <taxon>Eurotiomycetidae</taxon>
        <taxon>Eurotiales</taxon>
        <taxon>Aspergillaceae</taxon>
        <taxon>Aspergillus</taxon>
        <taxon>Aspergillus subgen. Circumdati</taxon>
    </lineage>
</organism>
<keyword evidence="3" id="KW-1185">Reference proteome</keyword>
<dbReference type="EMBL" id="KV878690">
    <property type="protein sequence ID" value="OJJ68468.1"/>
    <property type="molecule type" value="Genomic_DNA"/>
</dbReference>
<evidence type="ECO:0000313" key="3">
    <source>
        <dbReference type="Proteomes" id="UP000184499"/>
    </source>
</evidence>
<proteinExistence type="predicted"/>